<evidence type="ECO:0000256" key="3">
    <source>
        <dbReference type="ARBA" id="ARBA00023274"/>
    </source>
</evidence>
<name>A0A553K2Z0_9ACTN</name>
<keyword evidence="3 5" id="KW-0687">Ribonucleoprotein</keyword>
<dbReference type="PRINTS" id="PR00064">
    <property type="entry name" value="RIBOSOMALL35"/>
</dbReference>
<dbReference type="EMBL" id="VKKG01000002">
    <property type="protein sequence ID" value="TRY19055.1"/>
    <property type="molecule type" value="Genomic_DNA"/>
</dbReference>
<evidence type="ECO:0000256" key="4">
    <source>
        <dbReference type="ARBA" id="ARBA00071664"/>
    </source>
</evidence>
<organism evidence="7 8">
    <name type="scientific">Tessaracoccus rhinocerotis</name>
    <dbReference type="NCBI Taxonomy" id="1689449"/>
    <lineage>
        <taxon>Bacteria</taxon>
        <taxon>Bacillati</taxon>
        <taxon>Actinomycetota</taxon>
        <taxon>Actinomycetes</taxon>
        <taxon>Propionibacteriales</taxon>
        <taxon>Propionibacteriaceae</taxon>
        <taxon>Tessaracoccus</taxon>
    </lineage>
</organism>
<dbReference type="FunFam" id="4.10.410.60:FF:000001">
    <property type="entry name" value="50S ribosomal protein L35"/>
    <property type="match status" value="1"/>
</dbReference>
<keyword evidence="2 5" id="KW-0689">Ribosomal protein</keyword>
<evidence type="ECO:0000256" key="6">
    <source>
        <dbReference type="RuleBase" id="RU000568"/>
    </source>
</evidence>
<dbReference type="Proteomes" id="UP000317638">
    <property type="component" value="Unassembled WGS sequence"/>
</dbReference>
<comment type="caution">
    <text evidence="7">The sequence shown here is derived from an EMBL/GenBank/DDBJ whole genome shotgun (WGS) entry which is preliminary data.</text>
</comment>
<dbReference type="GO" id="GO:0022625">
    <property type="term" value="C:cytosolic large ribosomal subunit"/>
    <property type="evidence" value="ECO:0007669"/>
    <property type="project" value="TreeGrafter"/>
</dbReference>
<dbReference type="PROSITE" id="PS00936">
    <property type="entry name" value="RIBOSOMAL_L35"/>
    <property type="match status" value="1"/>
</dbReference>
<gene>
    <name evidence="5 7" type="primary">rpmI</name>
    <name evidence="7" type="ORF">FOJ82_08135</name>
</gene>
<dbReference type="PANTHER" id="PTHR33343">
    <property type="entry name" value="54S RIBOSOMAL PROTEIN BL35M"/>
    <property type="match status" value="1"/>
</dbReference>
<proteinExistence type="inferred from homology"/>
<reference evidence="7 8" key="1">
    <citation type="submission" date="2019-07" db="EMBL/GenBank/DDBJ databases">
        <authorList>
            <person name="Zhou L.-Y."/>
        </authorList>
    </citation>
    <scope>NUCLEOTIDE SEQUENCE [LARGE SCALE GENOMIC DNA]</scope>
    <source>
        <strain evidence="7 8">YIM 101269</strain>
    </source>
</reference>
<dbReference type="NCBIfam" id="TIGR00001">
    <property type="entry name" value="rpmI_bact"/>
    <property type="match status" value="1"/>
</dbReference>
<evidence type="ECO:0000313" key="8">
    <source>
        <dbReference type="Proteomes" id="UP000317638"/>
    </source>
</evidence>
<comment type="similarity">
    <text evidence="1 5 6">Belongs to the bacterial ribosomal protein bL35 family.</text>
</comment>
<evidence type="ECO:0000256" key="5">
    <source>
        <dbReference type="HAMAP-Rule" id="MF_00514"/>
    </source>
</evidence>
<dbReference type="PANTHER" id="PTHR33343:SF1">
    <property type="entry name" value="LARGE RIBOSOMAL SUBUNIT PROTEIN BL35M"/>
    <property type="match status" value="1"/>
</dbReference>
<dbReference type="GO" id="GO:0006412">
    <property type="term" value="P:translation"/>
    <property type="evidence" value="ECO:0007669"/>
    <property type="project" value="UniProtKB-UniRule"/>
</dbReference>
<protein>
    <recommendedName>
        <fullName evidence="4 5">Large ribosomal subunit protein bL35</fullName>
    </recommendedName>
</protein>
<dbReference type="InterPro" id="IPR021137">
    <property type="entry name" value="Ribosomal_bL35-like"/>
</dbReference>
<evidence type="ECO:0000256" key="1">
    <source>
        <dbReference type="ARBA" id="ARBA00006598"/>
    </source>
</evidence>
<dbReference type="OrthoDB" id="9804851at2"/>
<dbReference type="AlphaFoldDB" id="A0A553K2Z0"/>
<dbReference type="Pfam" id="PF01632">
    <property type="entry name" value="Ribosomal_L35p"/>
    <property type="match status" value="1"/>
</dbReference>
<dbReference type="InterPro" id="IPR001706">
    <property type="entry name" value="Ribosomal_bL35"/>
</dbReference>
<keyword evidence="8" id="KW-1185">Reference proteome</keyword>
<dbReference type="HAMAP" id="MF_00514">
    <property type="entry name" value="Ribosomal_bL35"/>
    <property type="match status" value="1"/>
</dbReference>
<sequence length="68" mass="7490">MPKMKTHSGAKKRFKVTGTGKLMHRQANLGHLNAHKSSTRLRRLKGVKEMAPADVAQAKKLLGSNKGR</sequence>
<dbReference type="InterPro" id="IPR018265">
    <property type="entry name" value="Ribosomal_bL35_CS"/>
</dbReference>
<dbReference type="SUPFAM" id="SSF143034">
    <property type="entry name" value="L35p-like"/>
    <property type="match status" value="1"/>
</dbReference>
<dbReference type="RefSeq" id="WP_143937947.1">
    <property type="nucleotide sequence ID" value="NZ_VKKG01000002.1"/>
</dbReference>
<dbReference type="GO" id="GO:0003735">
    <property type="term" value="F:structural constituent of ribosome"/>
    <property type="evidence" value="ECO:0007669"/>
    <property type="project" value="InterPro"/>
</dbReference>
<accession>A0A553K2Z0</accession>
<evidence type="ECO:0000256" key="2">
    <source>
        <dbReference type="ARBA" id="ARBA00022980"/>
    </source>
</evidence>
<dbReference type="Gene3D" id="4.10.410.60">
    <property type="match status" value="1"/>
</dbReference>
<dbReference type="InterPro" id="IPR037229">
    <property type="entry name" value="Ribosomal_bL35_sf"/>
</dbReference>
<evidence type="ECO:0000313" key="7">
    <source>
        <dbReference type="EMBL" id="TRY19055.1"/>
    </source>
</evidence>